<proteinExistence type="predicted"/>
<evidence type="ECO:0000313" key="5">
    <source>
        <dbReference type="Proteomes" id="UP000755577"/>
    </source>
</evidence>
<evidence type="ECO:0000313" key="4">
    <source>
        <dbReference type="Proteomes" id="UP000494201"/>
    </source>
</evidence>
<sequence>MTGGQRARGGWQAAIVVAGPALAQLAVAAHAADAGWIALAAVATLAGWRFLAYVDAATSGAAASRALAAGTLGMLAGFAWDAHGMGLPLAVSLCGATRDVGAALWSHVNGLPAMHVGMLAGGIATMRLRRDDGVSGAARPAVAAWLRGTGCCVAMLTGMSAGALAAGHLASLLAVAAHAAAGSPVAMTGGMFAGMTWGMAGWACMRRGGRALRRSVAAVVSEYRDGQHRPVRP</sequence>
<feature type="transmembrane region" description="Helical" evidence="1">
    <location>
        <begin position="144"/>
        <end position="165"/>
    </location>
</feature>
<name>A0A6P2G5X0_9BURK</name>
<evidence type="ECO:0000313" key="3">
    <source>
        <dbReference type="EMBL" id="VVU48511.1"/>
    </source>
</evidence>
<protein>
    <submittedName>
        <fullName evidence="3">Uncharacterized protein</fullName>
    </submittedName>
</protein>
<keyword evidence="1" id="KW-0472">Membrane</keyword>
<dbReference type="EMBL" id="JAFCIQ010000005">
    <property type="protein sequence ID" value="MBM2766679.1"/>
    <property type="molecule type" value="Genomic_DNA"/>
</dbReference>
<feature type="transmembrane region" description="Helical" evidence="1">
    <location>
        <begin position="103"/>
        <end position="124"/>
    </location>
</feature>
<evidence type="ECO:0000313" key="2">
    <source>
        <dbReference type="EMBL" id="MBM2766679.1"/>
    </source>
</evidence>
<reference evidence="2 5" key="2">
    <citation type="submission" date="2021-02" db="EMBL/GenBank/DDBJ databases">
        <title>Draft genome of the type strains Burkholderia anthina DSM16086.</title>
        <authorList>
            <person name="Hertel R."/>
            <person name="Meissner J."/>
            <person name="Poehlein A."/>
            <person name="Daniel R."/>
            <person name="Commichau F.M."/>
        </authorList>
    </citation>
    <scope>NUCLEOTIDE SEQUENCE [LARGE SCALE GENOMIC DNA]</scope>
    <source>
        <strain evidence="2 5">DSM 16086</strain>
    </source>
</reference>
<keyword evidence="1" id="KW-0812">Transmembrane</keyword>
<dbReference type="EMBL" id="CABVLY010000003">
    <property type="protein sequence ID" value="VVU48511.1"/>
    <property type="molecule type" value="Genomic_DNA"/>
</dbReference>
<feature type="transmembrane region" description="Helical" evidence="1">
    <location>
        <begin position="12"/>
        <end position="30"/>
    </location>
</feature>
<dbReference type="AlphaFoldDB" id="A0A6P2G5X0"/>
<feature type="transmembrane region" description="Helical" evidence="1">
    <location>
        <begin position="185"/>
        <end position="205"/>
    </location>
</feature>
<dbReference type="Proteomes" id="UP000755577">
    <property type="component" value="Unassembled WGS sequence"/>
</dbReference>
<dbReference type="Proteomes" id="UP000494201">
    <property type="component" value="Unassembled WGS sequence"/>
</dbReference>
<evidence type="ECO:0000256" key="1">
    <source>
        <dbReference type="SAM" id="Phobius"/>
    </source>
</evidence>
<keyword evidence="5" id="KW-1185">Reference proteome</keyword>
<dbReference type="RefSeq" id="WP_174925476.1">
    <property type="nucleotide sequence ID" value="NZ_CABVLY010000003.1"/>
</dbReference>
<feature type="transmembrane region" description="Helical" evidence="1">
    <location>
        <begin position="36"/>
        <end position="54"/>
    </location>
</feature>
<accession>A0A6P2G5X0</accession>
<reference evidence="3 4" key="1">
    <citation type="submission" date="2019-09" db="EMBL/GenBank/DDBJ databases">
        <authorList>
            <person name="Depoorter E."/>
        </authorList>
    </citation>
    <scope>NUCLEOTIDE SEQUENCE [LARGE SCALE GENOMIC DNA]</scope>
    <source>
        <strain evidence="3">LMG 20980</strain>
    </source>
</reference>
<feature type="transmembrane region" description="Helical" evidence="1">
    <location>
        <begin position="66"/>
        <end position="83"/>
    </location>
</feature>
<dbReference type="GeneID" id="56499237"/>
<keyword evidence="1" id="KW-1133">Transmembrane helix</keyword>
<organism evidence="3 4">
    <name type="scientific">Burkholderia anthina</name>
    <dbReference type="NCBI Taxonomy" id="179879"/>
    <lineage>
        <taxon>Bacteria</taxon>
        <taxon>Pseudomonadati</taxon>
        <taxon>Pseudomonadota</taxon>
        <taxon>Betaproteobacteria</taxon>
        <taxon>Burkholderiales</taxon>
        <taxon>Burkholderiaceae</taxon>
        <taxon>Burkholderia</taxon>
        <taxon>Burkholderia cepacia complex</taxon>
    </lineage>
</organism>
<gene>
    <name evidence="3" type="ORF">BAN20980_01208</name>
    <name evidence="2" type="ORF">JQK92_09585</name>
</gene>